<reference evidence="1 2" key="1">
    <citation type="submission" date="2021-06" db="EMBL/GenBank/DDBJ databases">
        <title>Complete genome sequence of the secondary alcohol utilizing methanogen Methanospirillum hungatei strain GP1.</title>
        <authorList>
            <person name="Day L.A."/>
            <person name="Costa K.C."/>
        </authorList>
    </citation>
    <scope>NUCLEOTIDE SEQUENCE [LARGE SCALE GENOMIC DNA]</scope>
    <source>
        <strain evidence="1 2">GP1</strain>
    </source>
</reference>
<sequence>MYIHGVGDTKDPYFFVKNQDYDLEWQVAWYYACCTYYSEKGFDINGLGVNIGAENPEQSFYSYPSQMVRDFKKLDIDKRIKNRLNQYKKYLNIILNAKEYPLDLEGEFLPNFFNLLNNFLKGKHCYFNISYNIRIHEELYTLQSDLLENLNHFQEYIEDFETELRVKNKICKNTAIEKCEELERKGILKFILIKARRQGKETPHYYFNNSFEGFIEILRLMFIHVSPWEHSYYLNSDYMKEWINANSIRRVLQDKGGNIHRLVPYHDWGAKEGEILIQRDFQKLKKEKEWGISFISENESKETLQNKCLQYKKKMFHSDEDYVIDKYSALFHETNGLLRELEYAEDAISQFNLAFKNFSEYSIEFKKWIEFNSENRFPGPCKFFTFPILVIEKEKIENEVIDNKIKNKYKILERIISLTYQKNHCKFSESSKDFLNSMKKNTSFIDTHYGDKGWEYWRIIFPIILLLQLSPSLIHYFFLEEWTTSTIYDDYNLLSTNQEKNDFLTHLVKKGINVVTSDKYKVPYNSEIKSIRLNPQNLESNRKPGTLEIETIDGITIIYDLNCNYSKNDNYFTHLNIRNYPSIYQLIDPNLCN</sequence>
<dbReference type="Proteomes" id="UP000694228">
    <property type="component" value="Chromosome"/>
</dbReference>
<protein>
    <submittedName>
        <fullName evidence="1">Uncharacterized protein</fullName>
    </submittedName>
</protein>
<name>A0A8F5VN97_METHU</name>
<organism evidence="1 2">
    <name type="scientific">Methanospirillum hungatei</name>
    <dbReference type="NCBI Taxonomy" id="2203"/>
    <lineage>
        <taxon>Archaea</taxon>
        <taxon>Methanobacteriati</taxon>
        <taxon>Methanobacteriota</taxon>
        <taxon>Stenosarchaea group</taxon>
        <taxon>Methanomicrobia</taxon>
        <taxon>Methanomicrobiales</taxon>
        <taxon>Methanospirillaceae</taxon>
        <taxon>Methanospirillum</taxon>
    </lineage>
</organism>
<dbReference type="AlphaFoldDB" id="A0A8F5VN97"/>
<evidence type="ECO:0000313" key="1">
    <source>
        <dbReference type="EMBL" id="QXO95151.1"/>
    </source>
</evidence>
<gene>
    <name evidence="1" type="ORF">KSK55_01680</name>
</gene>
<dbReference type="EMBL" id="CP077107">
    <property type="protein sequence ID" value="QXO95151.1"/>
    <property type="molecule type" value="Genomic_DNA"/>
</dbReference>
<accession>A0A8F5VN97</accession>
<proteinExistence type="predicted"/>
<evidence type="ECO:0000313" key="2">
    <source>
        <dbReference type="Proteomes" id="UP000694228"/>
    </source>
</evidence>